<dbReference type="SUPFAM" id="SSF159774">
    <property type="entry name" value="YerB-like"/>
    <property type="match status" value="1"/>
</dbReference>
<name>A0A1F7I4B5_9BACT</name>
<dbReference type="AlphaFoldDB" id="A0A1F7I4B5"/>
<feature type="chain" id="PRO_5009529304" description="DUF3048 domain-containing protein" evidence="2">
    <location>
        <begin position="22"/>
        <end position="414"/>
    </location>
</feature>
<protein>
    <recommendedName>
        <fullName evidence="7">DUF3048 domain-containing protein</fullName>
    </recommendedName>
</protein>
<dbReference type="Gene3D" id="3.50.90.10">
    <property type="entry name" value="YerB-like"/>
    <property type="match status" value="1"/>
</dbReference>
<reference evidence="5 6" key="1">
    <citation type="journal article" date="2016" name="Nat. Commun.">
        <title>Thousands of microbial genomes shed light on interconnected biogeochemical processes in an aquifer system.</title>
        <authorList>
            <person name="Anantharaman K."/>
            <person name="Brown C.T."/>
            <person name="Hug L.A."/>
            <person name="Sharon I."/>
            <person name="Castelle C.J."/>
            <person name="Probst A.J."/>
            <person name="Thomas B.C."/>
            <person name="Singh A."/>
            <person name="Wilkins M.J."/>
            <person name="Karaoz U."/>
            <person name="Brodie E.L."/>
            <person name="Williams K.H."/>
            <person name="Hubbard S.S."/>
            <person name="Banfield J.F."/>
        </authorList>
    </citation>
    <scope>NUCLEOTIDE SEQUENCE [LARGE SCALE GENOMIC DNA]</scope>
</reference>
<evidence type="ECO:0000256" key="1">
    <source>
        <dbReference type="SAM" id="MobiDB-lite"/>
    </source>
</evidence>
<evidence type="ECO:0000313" key="6">
    <source>
        <dbReference type="Proteomes" id="UP000176803"/>
    </source>
</evidence>
<comment type="caution">
    <text evidence="5">The sequence shown here is derived from an EMBL/GenBank/DDBJ whole genome shotgun (WGS) entry which is preliminary data.</text>
</comment>
<dbReference type="InterPro" id="IPR023158">
    <property type="entry name" value="YerB-like_sf"/>
</dbReference>
<keyword evidence="2" id="KW-0732">Signal</keyword>
<evidence type="ECO:0008006" key="7">
    <source>
        <dbReference type="Google" id="ProtNLM"/>
    </source>
</evidence>
<evidence type="ECO:0000256" key="2">
    <source>
        <dbReference type="SAM" id="SignalP"/>
    </source>
</evidence>
<feature type="domain" description="DUF3048" evidence="4">
    <location>
        <begin position="272"/>
        <end position="378"/>
    </location>
</feature>
<evidence type="ECO:0000313" key="5">
    <source>
        <dbReference type="EMBL" id="OGK38227.1"/>
    </source>
</evidence>
<dbReference type="Pfam" id="PF17479">
    <property type="entry name" value="DUF3048_C"/>
    <property type="match status" value="1"/>
</dbReference>
<dbReference type="EMBL" id="MGAC01000020">
    <property type="protein sequence ID" value="OGK38227.1"/>
    <property type="molecule type" value="Genomic_DNA"/>
</dbReference>
<dbReference type="InterPro" id="IPR035328">
    <property type="entry name" value="DUF3048_C"/>
</dbReference>
<feature type="signal peptide" evidence="2">
    <location>
        <begin position="1"/>
        <end position="21"/>
    </location>
</feature>
<organism evidence="5 6">
    <name type="scientific">Candidatus Roizmanbacteria bacterium RIFCSPHIGHO2_12_FULL_41_11</name>
    <dbReference type="NCBI Taxonomy" id="1802052"/>
    <lineage>
        <taxon>Bacteria</taxon>
        <taxon>Candidatus Roizmaniibacteriota</taxon>
    </lineage>
</organism>
<feature type="region of interest" description="Disordered" evidence="1">
    <location>
        <begin position="392"/>
        <end position="414"/>
    </location>
</feature>
<proteinExistence type="predicted"/>
<evidence type="ECO:0000259" key="4">
    <source>
        <dbReference type="Pfam" id="PF17479"/>
    </source>
</evidence>
<dbReference type="Proteomes" id="UP000176803">
    <property type="component" value="Unassembled WGS sequence"/>
</dbReference>
<gene>
    <name evidence="5" type="ORF">A3F03_02965</name>
</gene>
<accession>A0A1F7I4B5</accession>
<evidence type="ECO:0000259" key="3">
    <source>
        <dbReference type="Pfam" id="PF11258"/>
    </source>
</evidence>
<dbReference type="InterPro" id="IPR021416">
    <property type="entry name" value="DUF3048_N"/>
</dbReference>
<feature type="domain" description="DUF3048" evidence="3">
    <location>
        <begin position="79"/>
        <end position="222"/>
    </location>
</feature>
<dbReference type="Pfam" id="PF11258">
    <property type="entry name" value="DUF3048"/>
    <property type="match status" value="1"/>
</dbReference>
<sequence>MLTQKKVFIFALVFFVLSAFASYSYFSVTSAGQVDQSSYKNPASDNIVTSSDIAPNDPKTEECPLNGQLYSKAQRALWDKRRPLGIMVQNNAEARPQSGLSSADVLYEVVAEGGITRFLTIFYCQNPKIVGSVRSARVYYITLLQGYGNYPLYAHVGGANTPGPADALGEIGDLGWVGYNDLNQFSVPFPIFWRDPDRLPGRATEHTVYADTNKLWQYAAEKRDLTNVDEEGISWDEDFAKWTFKDDAKAIDRGNVNFISFGFWEQFASDYNIIWKYNKEANLYQRENGGKEHIDFNTKKQLTGKDIVVIFADERAANDGYENGQHLLYDLQGTGDALIFQDGQAIEGTWNKKKPTTNMTFSDENGKEVELVRGQVWVEILPTGNKVSYGKTMSEITKPATDKSQKSGGSQTAE</sequence>